<dbReference type="EMBL" id="JAUZMY010000038">
    <property type="protein sequence ID" value="MEE2040964.1"/>
    <property type="molecule type" value="Genomic_DNA"/>
</dbReference>
<sequence>MSALTLAAGVGMAAAPAASASPAADEFTAAAVICPYVTTTSTPKYREWQGNMADGSWASGVRVNIYQESHKNGRRETTSRWPSNMGNHWVSGAHVRPTGGACFA</sequence>
<gene>
    <name evidence="3" type="ORF">Q8791_27455</name>
</gene>
<keyword evidence="4" id="KW-1185">Reference proteome</keyword>
<feature type="chain" id="PRO_5045333512" evidence="2">
    <location>
        <begin position="21"/>
        <end position="104"/>
    </location>
</feature>
<evidence type="ECO:0000256" key="2">
    <source>
        <dbReference type="SAM" id="SignalP"/>
    </source>
</evidence>
<feature type="compositionally biased region" description="Basic and acidic residues" evidence="1">
    <location>
        <begin position="69"/>
        <end position="78"/>
    </location>
</feature>
<accession>A0ABU7KGA8</accession>
<evidence type="ECO:0000313" key="4">
    <source>
        <dbReference type="Proteomes" id="UP001356095"/>
    </source>
</evidence>
<reference evidence="3 4" key="1">
    <citation type="submission" date="2023-08" db="EMBL/GenBank/DDBJ databases">
        <authorList>
            <person name="Girao M."/>
            <person name="Carvalho M.F."/>
        </authorList>
    </citation>
    <scope>NUCLEOTIDE SEQUENCE [LARGE SCALE GENOMIC DNA]</scope>
    <source>
        <strain evidence="3 4">CT-R113</strain>
    </source>
</reference>
<feature type="region of interest" description="Disordered" evidence="1">
    <location>
        <begin position="69"/>
        <end position="93"/>
    </location>
</feature>
<comment type="caution">
    <text evidence="3">The sequence shown here is derived from an EMBL/GenBank/DDBJ whole genome shotgun (WGS) entry which is preliminary data.</text>
</comment>
<keyword evidence="2" id="KW-0732">Signal</keyword>
<feature type="signal peptide" evidence="2">
    <location>
        <begin position="1"/>
        <end position="20"/>
    </location>
</feature>
<name>A0ABU7KGA8_9ACTN</name>
<dbReference type="RefSeq" id="WP_330094728.1">
    <property type="nucleotide sequence ID" value="NZ_JAUZMY010000038.1"/>
</dbReference>
<protein>
    <submittedName>
        <fullName evidence="3">Uncharacterized protein</fullName>
    </submittedName>
</protein>
<organism evidence="3 4">
    <name type="scientific">Nocardiopsis codii</name>
    <dbReference type="NCBI Taxonomy" id="3065942"/>
    <lineage>
        <taxon>Bacteria</taxon>
        <taxon>Bacillati</taxon>
        <taxon>Actinomycetota</taxon>
        <taxon>Actinomycetes</taxon>
        <taxon>Streptosporangiales</taxon>
        <taxon>Nocardiopsidaceae</taxon>
        <taxon>Nocardiopsis</taxon>
    </lineage>
</organism>
<proteinExistence type="predicted"/>
<evidence type="ECO:0000256" key="1">
    <source>
        <dbReference type="SAM" id="MobiDB-lite"/>
    </source>
</evidence>
<dbReference type="Proteomes" id="UP001356095">
    <property type="component" value="Unassembled WGS sequence"/>
</dbReference>
<evidence type="ECO:0000313" key="3">
    <source>
        <dbReference type="EMBL" id="MEE2040964.1"/>
    </source>
</evidence>